<sequence>MSTRAGLGTIVGSSDIARFVQGGVVKTFRCTTQIKLNSNRPDAQTRFKTDTATLTVFDPACVQHRAEDDADWWSIPDDECAEINAGNVAFVSLGVDGTYDCDVFRDSDRCQIPPGALTINIRTVLGCFYVGAGEYVVADGIGPDTRYGGVLMSLPAGNWTLAVTSPAAGHLVLRLAPLDTEAANSFDDSPRLS</sequence>
<name>A0A0J1B9U4_RHOIS</name>
<dbReference type="InterPro" id="IPR045665">
    <property type="entry name" value="DUF6386"/>
</dbReference>
<accession>A0A0J1B9U4</accession>
<keyword evidence="2" id="KW-1185">Reference proteome</keyword>
<gene>
    <name evidence="1" type="ORF">RISK_004496</name>
</gene>
<organism evidence="1 2">
    <name type="scientific">Rhodopirellula islandica</name>
    <dbReference type="NCBI Taxonomy" id="595434"/>
    <lineage>
        <taxon>Bacteria</taxon>
        <taxon>Pseudomonadati</taxon>
        <taxon>Planctomycetota</taxon>
        <taxon>Planctomycetia</taxon>
        <taxon>Pirellulales</taxon>
        <taxon>Pirellulaceae</taxon>
        <taxon>Rhodopirellula</taxon>
    </lineage>
</organism>
<dbReference type="STRING" id="595434.RISK_004496"/>
<dbReference type="EMBL" id="LECT01000037">
    <property type="protein sequence ID" value="KLU03492.1"/>
    <property type="molecule type" value="Genomic_DNA"/>
</dbReference>
<evidence type="ECO:0000313" key="2">
    <source>
        <dbReference type="Proteomes" id="UP000036367"/>
    </source>
</evidence>
<evidence type="ECO:0000313" key="1">
    <source>
        <dbReference type="EMBL" id="KLU03492.1"/>
    </source>
</evidence>
<protein>
    <submittedName>
        <fullName evidence="1">Uncharacterized protein</fullName>
    </submittedName>
</protein>
<dbReference type="Pfam" id="PF19923">
    <property type="entry name" value="DUF6386"/>
    <property type="match status" value="1"/>
</dbReference>
<dbReference type="AlphaFoldDB" id="A0A0J1B9U4"/>
<reference evidence="1" key="1">
    <citation type="submission" date="2015-05" db="EMBL/GenBank/DDBJ databases">
        <title>Permanent draft genome of Rhodopirellula islandicus K833.</title>
        <authorList>
            <person name="Kizina J."/>
            <person name="Richter M."/>
            <person name="Glockner F.O."/>
            <person name="Harder J."/>
        </authorList>
    </citation>
    <scope>NUCLEOTIDE SEQUENCE [LARGE SCALE GENOMIC DNA]</scope>
    <source>
        <strain evidence="1">K833</strain>
    </source>
</reference>
<proteinExistence type="predicted"/>
<dbReference type="PATRIC" id="fig|595434.4.peg.4269"/>
<dbReference type="Proteomes" id="UP000036367">
    <property type="component" value="Unassembled WGS sequence"/>
</dbReference>
<comment type="caution">
    <text evidence="1">The sequence shown here is derived from an EMBL/GenBank/DDBJ whole genome shotgun (WGS) entry which is preliminary data.</text>
</comment>